<organism evidence="2 3">
    <name type="scientific">Syphacia muris</name>
    <dbReference type="NCBI Taxonomy" id="451379"/>
    <lineage>
        <taxon>Eukaryota</taxon>
        <taxon>Metazoa</taxon>
        <taxon>Ecdysozoa</taxon>
        <taxon>Nematoda</taxon>
        <taxon>Chromadorea</taxon>
        <taxon>Rhabditida</taxon>
        <taxon>Spirurina</taxon>
        <taxon>Oxyuridomorpha</taxon>
        <taxon>Oxyuroidea</taxon>
        <taxon>Oxyuridae</taxon>
        <taxon>Syphacia</taxon>
    </lineage>
</organism>
<feature type="region of interest" description="Disordered" evidence="1">
    <location>
        <begin position="408"/>
        <end position="434"/>
    </location>
</feature>
<name>A0A0N5AYY5_9BILA</name>
<accession>A0A0N5AYY5</accession>
<evidence type="ECO:0000256" key="1">
    <source>
        <dbReference type="SAM" id="MobiDB-lite"/>
    </source>
</evidence>
<feature type="region of interest" description="Disordered" evidence="1">
    <location>
        <begin position="251"/>
        <end position="272"/>
    </location>
</feature>
<proteinExistence type="predicted"/>
<dbReference type="Proteomes" id="UP000046393">
    <property type="component" value="Unplaced"/>
</dbReference>
<dbReference type="WBParaSite" id="SMUV_0001018701-mRNA-1">
    <property type="protein sequence ID" value="SMUV_0001018701-mRNA-1"/>
    <property type="gene ID" value="SMUV_0001018701"/>
</dbReference>
<reference evidence="3" key="1">
    <citation type="submission" date="2017-02" db="UniProtKB">
        <authorList>
            <consortium name="WormBaseParasite"/>
        </authorList>
    </citation>
    <scope>IDENTIFICATION</scope>
</reference>
<evidence type="ECO:0000313" key="3">
    <source>
        <dbReference type="WBParaSite" id="SMUV_0001018701-mRNA-1"/>
    </source>
</evidence>
<dbReference type="STRING" id="451379.A0A0N5AYY5"/>
<feature type="region of interest" description="Disordered" evidence="1">
    <location>
        <begin position="847"/>
        <end position="867"/>
    </location>
</feature>
<sequence>MLRQLLTNGNEAKDTLKPDGYYSSSPATFLIKNSPNQTTDVIFTSVQPSFDNDDVRQKNGLAYSPSYSLELCANQSLNEALSDIVVLLIGHISGTTELFSSTFAMLSADGVMPDSGWSEQSGQQKLVPLMYTINGAQGQSTEFNQPYAQQQNVQVGTHCYGQTSRKQQQQQQQYLGTSVENLNAQSLRNDNLYYQSQLNNCENLSNSETSSSSSVILNPTIASSSSVPLASGVTTTITTATTTCPNNIQSYSTNLLPLQPQPQPSLQPQHQQQLPYFQSFQDLSQIPVSSGANSGRNTPQVDNENETDERVMCVACRGVYPSRRSLTGHIGRNEKCREIIGRNYLDQLGGCSDKVSITGGLSGGVGSAESISPICPYCDRFISHYKLIISNTGFFEGNIRRHINQCLKSNKSRTKKPSNRKQDPKLSGSSSYTSPYDTYDGYQPHMLATGSGSCDFQWDPSASSMCNASSSATLQQPTTSPPQTVSHCKDGKNNDDPYLCSVCDFVTVYKGNMKRHLSTCHSIMEEDLGDGGLDSLRASRRTGDVHTRIGKVSRGRRPKSVQLQDECRKKAKLELLKCSSPAISENTLTSMDKKSPASSTGNIVEGFGDSNSNCSSSVQEHFRPTELELILMAERNQFVGYICTALKLALISNVAAEHDHDCQLEQSSTVTSTDLLSATVTDSSSACTAVYTTTDVAVATESSAIVTAATTTATATATATTTVTANQQQQQSCDIGNSDNCIRNNVYSVDNVSLIDDELNQSTGTATSTNNIDEIINAVAANQLGNNSKKSFKQGRILKTASRRLTAPKSVCNMDEVRNYWEAERLSSNSLNSSYVPRIRSAHLSATSTASITSQIPPKTVGTPYQP</sequence>
<dbReference type="Pfam" id="PF13909">
    <property type="entry name" value="zf-H2C2_5"/>
    <property type="match status" value="1"/>
</dbReference>
<feature type="compositionally biased region" description="Basic residues" evidence="1">
    <location>
        <begin position="410"/>
        <end position="419"/>
    </location>
</feature>
<protein>
    <submittedName>
        <fullName evidence="3">C2H2-type domain-containing protein</fullName>
    </submittedName>
</protein>
<dbReference type="AlphaFoldDB" id="A0A0N5AYY5"/>
<keyword evidence="2" id="KW-1185">Reference proteome</keyword>
<evidence type="ECO:0000313" key="2">
    <source>
        <dbReference type="Proteomes" id="UP000046393"/>
    </source>
</evidence>